<dbReference type="EMBL" id="JAHRIN010061956">
    <property type="protein sequence ID" value="MEQ2213447.1"/>
    <property type="molecule type" value="Genomic_DNA"/>
</dbReference>
<comment type="caution">
    <text evidence="2">The sequence shown here is derived from an EMBL/GenBank/DDBJ whole genome shotgun (WGS) entry which is preliminary data.</text>
</comment>
<sequence length="224" mass="25541">VKCVHMILNITSLCLFAVLVEDSGESQSESENSVSDSVDENDDSVAEISRSFRSRQELWPEEVVEFVGEVIAALLSDQEVRTFEEVIVPVFDIFQGRIKDLDLCQPLLYYYLDVLLYFSHHKDIAKVMCDFSPHFRIFMKPSCNIVLSFSQWFLQVLMEHIQPKDPANGLQYQKSLLGMVLNISCLLRTPGVVEGHGYFLNPSRSSAQETKVQEANIHQVYCPN</sequence>
<dbReference type="PANTHER" id="PTHR13931:SF16">
    <property type="entry name" value="UBIQUITIN CONJUGATION FACTOR E4 A"/>
    <property type="match status" value="1"/>
</dbReference>
<protein>
    <submittedName>
        <fullName evidence="2">Ubiquitin conjugation factor E4 A</fullName>
    </submittedName>
</protein>
<keyword evidence="3" id="KW-1185">Reference proteome</keyword>
<gene>
    <name evidence="2" type="primary">UBE4A</name>
    <name evidence="2" type="ORF">XENOCAPTIV_015173</name>
</gene>
<keyword evidence="1" id="KW-0732">Signal</keyword>
<feature type="signal peptide" evidence="1">
    <location>
        <begin position="1"/>
        <end position="28"/>
    </location>
</feature>
<organism evidence="2 3">
    <name type="scientific">Xenoophorus captivus</name>
    <dbReference type="NCBI Taxonomy" id="1517983"/>
    <lineage>
        <taxon>Eukaryota</taxon>
        <taxon>Metazoa</taxon>
        <taxon>Chordata</taxon>
        <taxon>Craniata</taxon>
        <taxon>Vertebrata</taxon>
        <taxon>Euteleostomi</taxon>
        <taxon>Actinopterygii</taxon>
        <taxon>Neopterygii</taxon>
        <taxon>Teleostei</taxon>
        <taxon>Neoteleostei</taxon>
        <taxon>Acanthomorphata</taxon>
        <taxon>Ovalentaria</taxon>
        <taxon>Atherinomorphae</taxon>
        <taxon>Cyprinodontiformes</taxon>
        <taxon>Goodeidae</taxon>
        <taxon>Xenoophorus</taxon>
    </lineage>
</organism>
<reference evidence="2 3" key="1">
    <citation type="submission" date="2021-06" db="EMBL/GenBank/DDBJ databases">
        <authorList>
            <person name="Palmer J.M."/>
        </authorList>
    </citation>
    <scope>NUCLEOTIDE SEQUENCE [LARGE SCALE GENOMIC DNA]</scope>
    <source>
        <strain evidence="2 3">XC_2019</strain>
        <tissue evidence="2">Muscle</tissue>
    </source>
</reference>
<accession>A0ABV0S0Q7</accession>
<dbReference type="InterPro" id="IPR045132">
    <property type="entry name" value="UBE4"/>
</dbReference>
<evidence type="ECO:0000313" key="2">
    <source>
        <dbReference type="EMBL" id="MEQ2213447.1"/>
    </source>
</evidence>
<feature type="non-terminal residue" evidence="2">
    <location>
        <position position="1"/>
    </location>
</feature>
<dbReference type="Proteomes" id="UP001434883">
    <property type="component" value="Unassembled WGS sequence"/>
</dbReference>
<evidence type="ECO:0000313" key="3">
    <source>
        <dbReference type="Proteomes" id="UP001434883"/>
    </source>
</evidence>
<dbReference type="PANTHER" id="PTHR13931">
    <property type="entry name" value="UBIQUITINATION FACTOR E4"/>
    <property type="match status" value="1"/>
</dbReference>
<name>A0ABV0S0Q7_9TELE</name>
<evidence type="ECO:0000256" key="1">
    <source>
        <dbReference type="SAM" id="SignalP"/>
    </source>
</evidence>
<proteinExistence type="predicted"/>
<feature type="chain" id="PRO_5047103914" evidence="1">
    <location>
        <begin position="29"/>
        <end position="224"/>
    </location>
</feature>